<comment type="caution">
    <text evidence="2">The sequence shown here is derived from an EMBL/GenBank/DDBJ whole genome shotgun (WGS) entry which is preliminary data.</text>
</comment>
<evidence type="ECO:0000256" key="1">
    <source>
        <dbReference type="SAM" id="MobiDB-lite"/>
    </source>
</evidence>
<protein>
    <submittedName>
        <fullName evidence="2">Uncharacterized protein</fullName>
    </submittedName>
</protein>
<dbReference type="AlphaFoldDB" id="A0A843UGW3"/>
<sequence length="66" mass="7289">MVGLGRRGHFGSSSWRSLASPFLTASLFVAPEPPREARRGTVVRPDYDGETSQQRQGARRAEEMGQ</sequence>
<organism evidence="2 3">
    <name type="scientific">Colocasia esculenta</name>
    <name type="common">Wild taro</name>
    <name type="synonym">Arum esculentum</name>
    <dbReference type="NCBI Taxonomy" id="4460"/>
    <lineage>
        <taxon>Eukaryota</taxon>
        <taxon>Viridiplantae</taxon>
        <taxon>Streptophyta</taxon>
        <taxon>Embryophyta</taxon>
        <taxon>Tracheophyta</taxon>
        <taxon>Spermatophyta</taxon>
        <taxon>Magnoliopsida</taxon>
        <taxon>Liliopsida</taxon>
        <taxon>Araceae</taxon>
        <taxon>Aroideae</taxon>
        <taxon>Colocasieae</taxon>
        <taxon>Colocasia</taxon>
    </lineage>
</organism>
<evidence type="ECO:0000313" key="3">
    <source>
        <dbReference type="Proteomes" id="UP000652761"/>
    </source>
</evidence>
<evidence type="ECO:0000313" key="2">
    <source>
        <dbReference type="EMBL" id="MQL82631.1"/>
    </source>
</evidence>
<dbReference type="EMBL" id="NMUH01000644">
    <property type="protein sequence ID" value="MQL82631.1"/>
    <property type="molecule type" value="Genomic_DNA"/>
</dbReference>
<gene>
    <name evidence="2" type="ORF">Taro_015107</name>
</gene>
<reference evidence="2" key="1">
    <citation type="submission" date="2017-07" db="EMBL/GenBank/DDBJ databases">
        <title>Taro Niue Genome Assembly and Annotation.</title>
        <authorList>
            <person name="Atibalentja N."/>
            <person name="Keating K."/>
            <person name="Fields C.J."/>
        </authorList>
    </citation>
    <scope>NUCLEOTIDE SEQUENCE</scope>
    <source>
        <strain evidence="2">Niue_2</strain>
        <tissue evidence="2">Leaf</tissue>
    </source>
</reference>
<keyword evidence="3" id="KW-1185">Reference proteome</keyword>
<name>A0A843UGW3_COLES</name>
<accession>A0A843UGW3</accession>
<dbReference type="Proteomes" id="UP000652761">
    <property type="component" value="Unassembled WGS sequence"/>
</dbReference>
<proteinExistence type="predicted"/>
<feature type="region of interest" description="Disordered" evidence="1">
    <location>
        <begin position="32"/>
        <end position="66"/>
    </location>
</feature>